<proteinExistence type="inferred from homology"/>
<reference evidence="9 10" key="1">
    <citation type="submission" date="2017-08" db="EMBL/GenBank/DDBJ databases">
        <title>Infants hospitalized years apart are colonized by the same room-sourced microbial strains.</title>
        <authorList>
            <person name="Brooks B."/>
            <person name="Olm M.R."/>
            <person name="Firek B.A."/>
            <person name="Baker R."/>
            <person name="Thomas B.C."/>
            <person name="Morowitz M.J."/>
            <person name="Banfield J.F."/>
        </authorList>
    </citation>
    <scope>NUCLEOTIDE SEQUENCE [LARGE SCALE GENOMIC DNA]</scope>
    <source>
        <strain evidence="9">S2_005_002_R2_29</strain>
    </source>
</reference>
<feature type="binding site" evidence="6">
    <location>
        <position position="76"/>
    </location>
    <ligand>
        <name>carbamoyl phosphate</name>
        <dbReference type="ChEBI" id="CHEBI:58228"/>
    </ligand>
</feature>
<evidence type="ECO:0000259" key="8">
    <source>
        <dbReference type="Pfam" id="PF02729"/>
    </source>
</evidence>
<dbReference type="GO" id="GO:0004585">
    <property type="term" value="F:ornithine carbamoyltransferase activity"/>
    <property type="evidence" value="ECO:0007669"/>
    <property type="project" value="UniProtKB-UniRule"/>
</dbReference>
<dbReference type="GO" id="GO:0042450">
    <property type="term" value="P:L-arginine biosynthetic process via ornithine"/>
    <property type="evidence" value="ECO:0007669"/>
    <property type="project" value="UniProtKB-UniRule"/>
</dbReference>
<evidence type="ECO:0000256" key="4">
    <source>
        <dbReference type="ARBA" id="ARBA00022679"/>
    </source>
</evidence>
<comment type="caution">
    <text evidence="6">Lacks conserved residue(s) required for the propagation of feature annotation.</text>
</comment>
<dbReference type="PANTHER" id="PTHR45753">
    <property type="entry name" value="ORNITHINE CARBAMOYLTRANSFERASE, MITOCHONDRIAL"/>
    <property type="match status" value="1"/>
</dbReference>
<evidence type="ECO:0000256" key="3">
    <source>
        <dbReference type="ARBA" id="ARBA00013007"/>
    </source>
</evidence>
<dbReference type="InterPro" id="IPR024904">
    <property type="entry name" value="OTCase_ArgI"/>
</dbReference>
<dbReference type="InterPro" id="IPR002292">
    <property type="entry name" value="Orn/put_carbamltrans"/>
</dbReference>
<dbReference type="PROSITE" id="PS00097">
    <property type="entry name" value="CARBAMOYLTRANSFERASE"/>
    <property type="match status" value="1"/>
</dbReference>
<dbReference type="NCBIfam" id="TIGR00658">
    <property type="entry name" value="orni_carb_tr"/>
    <property type="match status" value="1"/>
</dbReference>
<dbReference type="NCBIfam" id="NF001986">
    <property type="entry name" value="PRK00779.1"/>
    <property type="match status" value="1"/>
</dbReference>
<dbReference type="Proteomes" id="UP000249417">
    <property type="component" value="Unassembled WGS sequence"/>
</dbReference>
<name>A0A2W5N1I1_9BACT</name>
<feature type="binding site" evidence="6">
    <location>
        <begin position="127"/>
        <end position="130"/>
    </location>
    <ligand>
        <name>carbamoyl phosphate</name>
        <dbReference type="ChEBI" id="CHEBI:58228"/>
    </ligand>
</feature>
<comment type="subcellular location">
    <subcellularLocation>
        <location evidence="6">Cytoplasm</location>
    </subcellularLocation>
</comment>
<dbReference type="Gene3D" id="3.40.50.1370">
    <property type="entry name" value="Aspartate/ornithine carbamoyltransferase"/>
    <property type="match status" value="2"/>
</dbReference>
<organism evidence="9 10">
    <name type="scientific">Micavibrio aeruginosavorus</name>
    <dbReference type="NCBI Taxonomy" id="349221"/>
    <lineage>
        <taxon>Bacteria</taxon>
        <taxon>Pseudomonadati</taxon>
        <taxon>Bdellovibrionota</taxon>
        <taxon>Bdellovibrionia</taxon>
        <taxon>Bdellovibrionales</taxon>
        <taxon>Pseudobdellovibrionaceae</taxon>
        <taxon>Micavibrio</taxon>
    </lineage>
</organism>
<feature type="binding site" evidence="6">
    <location>
        <position position="209"/>
    </location>
    <ligand>
        <name>L-ornithine</name>
        <dbReference type="ChEBI" id="CHEBI:46911"/>
    </ligand>
</feature>
<dbReference type="GO" id="GO:0016597">
    <property type="term" value="F:amino acid binding"/>
    <property type="evidence" value="ECO:0007669"/>
    <property type="project" value="InterPro"/>
</dbReference>
<comment type="caution">
    <text evidence="9">The sequence shown here is derived from an EMBL/GenBank/DDBJ whole genome shotgun (WGS) entry which is preliminary data.</text>
</comment>
<keyword evidence="6" id="KW-0963">Cytoplasm</keyword>
<evidence type="ECO:0000313" key="10">
    <source>
        <dbReference type="Proteomes" id="UP000249417"/>
    </source>
</evidence>
<evidence type="ECO:0000256" key="1">
    <source>
        <dbReference type="ARBA" id="ARBA00004975"/>
    </source>
</evidence>
<feature type="binding site" evidence="6">
    <location>
        <position position="100"/>
    </location>
    <ligand>
        <name>carbamoyl phosphate</name>
        <dbReference type="ChEBI" id="CHEBI:58228"/>
    </ligand>
</feature>
<feature type="binding site" evidence="6">
    <location>
        <begin position="49"/>
        <end position="52"/>
    </location>
    <ligand>
        <name>carbamoyl phosphate</name>
        <dbReference type="ChEBI" id="CHEBI:58228"/>
    </ligand>
</feature>
<feature type="domain" description="Aspartate/ornithine carbamoyltransferase carbamoyl-P binding" evidence="8">
    <location>
        <begin position="2"/>
        <end position="140"/>
    </location>
</feature>
<evidence type="ECO:0000259" key="7">
    <source>
        <dbReference type="Pfam" id="PF00185"/>
    </source>
</evidence>
<feature type="domain" description="Aspartate/ornithine carbamoyltransferase Asp/Orn-binding" evidence="7">
    <location>
        <begin position="146"/>
        <end position="285"/>
    </location>
</feature>
<feature type="binding site" evidence="6">
    <location>
        <position position="274"/>
    </location>
    <ligand>
        <name>carbamoyl phosphate</name>
        <dbReference type="ChEBI" id="CHEBI:58228"/>
    </ligand>
</feature>
<dbReference type="PRINTS" id="PR00100">
    <property type="entry name" value="AOTCASE"/>
</dbReference>
<feature type="binding site" evidence="6">
    <location>
        <begin position="213"/>
        <end position="214"/>
    </location>
    <ligand>
        <name>L-ornithine</name>
        <dbReference type="ChEBI" id="CHEBI:46911"/>
    </ligand>
</feature>
<dbReference type="InterPro" id="IPR036901">
    <property type="entry name" value="Asp/Orn_carbamoylTrfase_sf"/>
</dbReference>
<dbReference type="GO" id="GO:0005737">
    <property type="term" value="C:cytoplasm"/>
    <property type="evidence" value="ECO:0007669"/>
    <property type="project" value="UniProtKB-SubCell"/>
</dbReference>
<dbReference type="FunFam" id="3.40.50.1370:FF:000008">
    <property type="entry name" value="Ornithine carbamoyltransferase"/>
    <property type="match status" value="1"/>
</dbReference>
<dbReference type="PRINTS" id="PR00102">
    <property type="entry name" value="OTCASE"/>
</dbReference>
<dbReference type="EC" id="2.1.3.3" evidence="3 6"/>
<dbReference type="SUPFAM" id="SSF53671">
    <property type="entry name" value="Aspartate/ornithine carbamoyltransferase"/>
    <property type="match status" value="1"/>
</dbReference>
<dbReference type="AlphaFoldDB" id="A0A2W5N1I1"/>
<sequence>MKHFLELSDIPAATLREILDNAHALKKDKYAPPQILEGLSLAMMFDKRSTRTRVSFEVAMKQLGGHTIVMGMNEMQIGGAESIEDTAKVLSRFVDAVMIRISDQDTLYELAKHAGVPVINGMTDYSHPCQIMADLMTIEEKLGSIKGKKIAWFGDYNNVARTFVQASKKFEFDFIVAIPPALQMKADMNAVSTADPAFAAKDADVLVTDTWVSMGQEGKDIEQFRPYQVNAKLMELAKPHAIFMHCMPIHQGEEVADEVLKSSASVIYDEAENRLHAQKAILAYCLKESGVRIKRAA</sequence>
<dbReference type="PANTHER" id="PTHR45753:SF3">
    <property type="entry name" value="ORNITHINE TRANSCARBAMYLASE, MITOCHONDRIAL"/>
    <property type="match status" value="1"/>
</dbReference>
<comment type="catalytic activity">
    <reaction evidence="5 6">
        <text>carbamoyl phosphate + L-ornithine = L-citrulline + phosphate + H(+)</text>
        <dbReference type="Rhea" id="RHEA:19513"/>
        <dbReference type="ChEBI" id="CHEBI:15378"/>
        <dbReference type="ChEBI" id="CHEBI:43474"/>
        <dbReference type="ChEBI" id="CHEBI:46911"/>
        <dbReference type="ChEBI" id="CHEBI:57743"/>
        <dbReference type="ChEBI" id="CHEBI:58228"/>
        <dbReference type="EC" id="2.1.3.3"/>
    </reaction>
</comment>
<evidence type="ECO:0000256" key="5">
    <source>
        <dbReference type="ARBA" id="ARBA00048772"/>
    </source>
</evidence>
<dbReference type="InterPro" id="IPR006130">
    <property type="entry name" value="Asp/Orn_carbamoylTrfase"/>
</dbReference>
<dbReference type="InterPro" id="IPR006131">
    <property type="entry name" value="Asp_carbamoyltransf_Asp/Orn-bd"/>
</dbReference>
<evidence type="ECO:0000313" key="9">
    <source>
        <dbReference type="EMBL" id="PZQ47371.1"/>
    </source>
</evidence>
<dbReference type="Pfam" id="PF02729">
    <property type="entry name" value="OTCace_N"/>
    <property type="match status" value="1"/>
</dbReference>
<comment type="pathway">
    <text evidence="1">Amino-acid biosynthesis; L-arginine biosynthesis; L-arginine from L-ornithine and carbamoyl phosphate: step 1/3.</text>
</comment>
<dbReference type="Pfam" id="PF00185">
    <property type="entry name" value="OTCace"/>
    <property type="match status" value="1"/>
</dbReference>
<evidence type="ECO:0000256" key="6">
    <source>
        <dbReference type="HAMAP-Rule" id="MF_01109"/>
    </source>
</evidence>
<dbReference type="HAMAP" id="MF_01109">
    <property type="entry name" value="OTCase"/>
    <property type="match status" value="1"/>
</dbReference>
<accession>A0A2W5N1I1</accession>
<dbReference type="InterPro" id="IPR006132">
    <property type="entry name" value="Asp/Orn_carbamoyltranf_P-bd"/>
</dbReference>
<gene>
    <name evidence="9" type="primary">argF</name>
    <name evidence="9" type="ORF">DI551_03500</name>
</gene>
<evidence type="ECO:0000256" key="2">
    <source>
        <dbReference type="ARBA" id="ARBA00007805"/>
    </source>
</evidence>
<dbReference type="GO" id="GO:0019240">
    <property type="term" value="P:citrulline biosynthetic process"/>
    <property type="evidence" value="ECO:0007669"/>
    <property type="project" value="TreeGrafter"/>
</dbReference>
<dbReference type="EMBL" id="QFQB01000014">
    <property type="protein sequence ID" value="PZQ47371.1"/>
    <property type="molecule type" value="Genomic_DNA"/>
</dbReference>
<feature type="binding site" evidence="6">
    <location>
        <position position="158"/>
    </location>
    <ligand>
        <name>L-ornithine</name>
        <dbReference type="ChEBI" id="CHEBI:46911"/>
    </ligand>
</feature>
<protein>
    <recommendedName>
        <fullName evidence="3 6">Ornithine carbamoyltransferase</fullName>
        <shortName evidence="6">OTCase</shortName>
        <ecNumber evidence="3 6">2.1.3.3</ecNumber>
    </recommendedName>
</protein>
<comment type="similarity">
    <text evidence="2 6">Belongs to the aspartate/ornithine carbamoyltransferase superfamily. OTCase family.</text>
</comment>
<keyword evidence="4 6" id="KW-0808">Transferase</keyword>